<keyword evidence="6" id="KW-0255">Endonuclease</keyword>
<sequence>MTPTNDASSQPGSASSTQATTSGQRDSRDELIAKARSFLSSPQVQYQDVATKRAFLAEKGLNAVEVEELLRTLPPPSNLPILLLGLARLFSWLAGGSAVLLFVYKYLLLPRVTQSTLARRSLKSHQLSLMRQLNASIATTKQSMSNAFSVLPRPDIYKEPEIYARCGSVPDIVNIIEAKKVDPEVDNSRIPHVTLLRCGIQDLVKSQENDNKCPTTETLFKYLESQIPWLLTDEGLQYEVSDSSVQESSDQSHADTPSTSMSRWTYTAPPTPDAAPLLKSYQSLSSALPKGTKPGKGPLQHTLQAMSDFTGYISTQVYLPYRPPPSGLGVSTAAGANSVEEDLRKEIRALKGLVLNRVLYSIPNRRQVTTSRYRLGVKSLRCVELDPIIPYKKETPPAAPLRIRMSSSVDRPSIGSLNVTFLGTASAQPSSTRNHSALSLRLGSDVWLFDCGEATQHQLQKSNVKMGRIEKIFITHTHAPSGDHIFGLIPLMASLLNGSGGVAEGNADPRLDVNTDIPALEIYGPLGTRAYVRNGLAYTYTNLGASYVVHELRFPTDPIDGDNTSLPPLLAECRTGRNIQQNDGSWRDIYKDNVVSVSAAPIHHSVPCVGYVVTEAPVPGKMDPLKYVPELKRTKTPMSVMRQLQLGETVTLNDGTVLQGPPRRKGRKVCILGDTYDPSPIAPLALDTDLLIHEATNAHLPGVDPNTKNTDTYETVEDRTKSRGHSTPQMAGTFAKRIGAKKLILNHFSARYPGDDSDESRTIMNAIGKLAADNYGQEVICATDLMSVELGFSAP</sequence>
<feature type="compositionally biased region" description="Polar residues" evidence="9">
    <location>
        <begin position="254"/>
        <end position="264"/>
    </location>
</feature>
<evidence type="ECO:0000256" key="4">
    <source>
        <dbReference type="ARBA" id="ARBA00022722"/>
    </source>
</evidence>
<dbReference type="InterPro" id="IPR036866">
    <property type="entry name" value="RibonucZ/Hydroxyglut_hydro"/>
</dbReference>
<dbReference type="GO" id="GO:0005634">
    <property type="term" value="C:nucleus"/>
    <property type="evidence" value="ECO:0007669"/>
    <property type="project" value="TreeGrafter"/>
</dbReference>
<dbReference type="SUPFAM" id="SSF56281">
    <property type="entry name" value="Metallo-hydrolase/oxidoreductase"/>
    <property type="match status" value="1"/>
</dbReference>
<keyword evidence="5" id="KW-0479">Metal-binding</keyword>
<dbReference type="Proteomes" id="UP000521872">
    <property type="component" value="Unassembled WGS sequence"/>
</dbReference>
<evidence type="ECO:0000256" key="7">
    <source>
        <dbReference type="ARBA" id="ARBA00022801"/>
    </source>
</evidence>
<feature type="domain" description="Peroxisome membrane anchor protein Pex14p N-terminal" evidence="10">
    <location>
        <begin position="28"/>
        <end position="71"/>
    </location>
</feature>
<comment type="caution">
    <text evidence="11">The sequence shown here is derived from an EMBL/GenBank/DDBJ whole genome shotgun (WGS) entry which is preliminary data.</text>
</comment>
<organism evidence="11 12">
    <name type="scientific">Agrocybe pediades</name>
    <dbReference type="NCBI Taxonomy" id="84607"/>
    <lineage>
        <taxon>Eukaryota</taxon>
        <taxon>Fungi</taxon>
        <taxon>Dikarya</taxon>
        <taxon>Basidiomycota</taxon>
        <taxon>Agaricomycotina</taxon>
        <taxon>Agaricomycetes</taxon>
        <taxon>Agaricomycetidae</taxon>
        <taxon>Agaricales</taxon>
        <taxon>Agaricineae</taxon>
        <taxon>Strophariaceae</taxon>
        <taxon>Agrocybe</taxon>
    </lineage>
</organism>
<dbReference type="EMBL" id="JAACJL010000016">
    <property type="protein sequence ID" value="KAF4619297.1"/>
    <property type="molecule type" value="Genomic_DNA"/>
</dbReference>
<gene>
    <name evidence="11" type="ORF">D9613_005160</name>
</gene>
<dbReference type="Pfam" id="PF23023">
    <property type="entry name" value="Anti-Pycsar_Apyc1"/>
    <property type="match status" value="1"/>
</dbReference>
<protein>
    <recommendedName>
        <fullName evidence="10">Peroxisome membrane anchor protein Pex14p N-terminal domain-containing protein</fullName>
    </recommendedName>
</protein>
<feature type="compositionally biased region" description="Low complexity" evidence="9">
    <location>
        <begin position="241"/>
        <end position="251"/>
    </location>
</feature>
<dbReference type="AlphaFoldDB" id="A0A8H4QZV0"/>
<keyword evidence="7" id="KW-0378">Hydrolase</keyword>
<evidence type="ECO:0000259" key="10">
    <source>
        <dbReference type="Pfam" id="PF04695"/>
    </source>
</evidence>
<evidence type="ECO:0000256" key="6">
    <source>
        <dbReference type="ARBA" id="ARBA00022759"/>
    </source>
</evidence>
<evidence type="ECO:0000256" key="3">
    <source>
        <dbReference type="ARBA" id="ARBA00022694"/>
    </source>
</evidence>
<evidence type="ECO:0000256" key="5">
    <source>
        <dbReference type="ARBA" id="ARBA00022723"/>
    </source>
</evidence>
<evidence type="ECO:0000256" key="9">
    <source>
        <dbReference type="SAM" id="MobiDB-lite"/>
    </source>
</evidence>
<keyword evidence="12" id="KW-1185">Reference proteome</keyword>
<keyword evidence="4" id="KW-0540">Nuclease</keyword>
<dbReference type="InterPro" id="IPR036388">
    <property type="entry name" value="WH-like_DNA-bd_sf"/>
</dbReference>
<proteinExistence type="inferred from homology"/>
<dbReference type="InterPro" id="IPR006785">
    <property type="entry name" value="Pex14_N"/>
</dbReference>
<dbReference type="GO" id="GO:0046872">
    <property type="term" value="F:metal ion binding"/>
    <property type="evidence" value="ECO:0007669"/>
    <property type="project" value="UniProtKB-KW"/>
</dbReference>
<accession>A0A8H4QZV0</accession>
<comment type="cofactor">
    <cofactor evidence="1">
        <name>Zn(2+)</name>
        <dbReference type="ChEBI" id="CHEBI:29105"/>
    </cofactor>
</comment>
<comment type="subunit">
    <text evidence="2">Homodimer.</text>
</comment>
<evidence type="ECO:0000256" key="2">
    <source>
        <dbReference type="ARBA" id="ARBA00011738"/>
    </source>
</evidence>
<keyword evidence="8" id="KW-0862">Zinc</keyword>
<dbReference type="Gene3D" id="1.10.10.10">
    <property type="entry name" value="Winged helix-like DNA-binding domain superfamily/Winged helix DNA-binding domain"/>
    <property type="match status" value="1"/>
</dbReference>
<evidence type="ECO:0000313" key="11">
    <source>
        <dbReference type="EMBL" id="KAF4619297.1"/>
    </source>
</evidence>
<reference evidence="11 12" key="1">
    <citation type="submission" date="2019-12" db="EMBL/GenBank/DDBJ databases">
        <authorList>
            <person name="Floudas D."/>
            <person name="Bentzer J."/>
            <person name="Ahren D."/>
            <person name="Johansson T."/>
            <person name="Persson P."/>
            <person name="Tunlid A."/>
        </authorList>
    </citation>
    <scope>NUCLEOTIDE SEQUENCE [LARGE SCALE GENOMIC DNA]</scope>
    <source>
        <strain evidence="11 12">CBS 102.39</strain>
    </source>
</reference>
<dbReference type="InterPro" id="IPR013471">
    <property type="entry name" value="RNase_Z/BN"/>
</dbReference>
<dbReference type="PANTHER" id="PTHR46018:SF2">
    <property type="entry name" value="ZINC PHOSPHODIESTERASE ELAC PROTEIN 1"/>
    <property type="match status" value="1"/>
</dbReference>
<evidence type="ECO:0000313" key="12">
    <source>
        <dbReference type="Proteomes" id="UP000521872"/>
    </source>
</evidence>
<feature type="region of interest" description="Disordered" evidence="9">
    <location>
        <begin position="241"/>
        <end position="269"/>
    </location>
</feature>
<evidence type="ECO:0000256" key="8">
    <source>
        <dbReference type="ARBA" id="ARBA00022833"/>
    </source>
</evidence>
<feature type="compositionally biased region" description="Low complexity" evidence="9">
    <location>
        <begin position="7"/>
        <end position="24"/>
    </location>
</feature>
<keyword evidence="3" id="KW-0819">tRNA processing</keyword>
<dbReference type="Pfam" id="PF04695">
    <property type="entry name" value="Pex14_N"/>
    <property type="match status" value="1"/>
</dbReference>
<dbReference type="HAMAP" id="MF_01818">
    <property type="entry name" value="RNase_Z_BN"/>
    <property type="match status" value="1"/>
</dbReference>
<dbReference type="Gene3D" id="3.60.15.10">
    <property type="entry name" value="Ribonuclease Z/Hydroxyacylglutathione hydrolase-like"/>
    <property type="match status" value="1"/>
</dbReference>
<dbReference type="GO" id="GO:0042781">
    <property type="term" value="F:3'-tRNA processing endoribonuclease activity"/>
    <property type="evidence" value="ECO:0007669"/>
    <property type="project" value="TreeGrafter"/>
</dbReference>
<dbReference type="PANTHER" id="PTHR46018">
    <property type="entry name" value="ZINC PHOSPHODIESTERASE ELAC PROTEIN 1"/>
    <property type="match status" value="1"/>
</dbReference>
<dbReference type="CDD" id="cd07717">
    <property type="entry name" value="RNaseZ_ZiPD-like_MBL-fold"/>
    <property type="match status" value="1"/>
</dbReference>
<evidence type="ECO:0000256" key="1">
    <source>
        <dbReference type="ARBA" id="ARBA00001947"/>
    </source>
</evidence>
<feature type="region of interest" description="Disordered" evidence="9">
    <location>
        <begin position="1"/>
        <end position="27"/>
    </location>
</feature>
<name>A0A8H4QZV0_9AGAR</name>